<gene>
    <name evidence="1" type="ORF">AVEN_40994_1</name>
</gene>
<keyword evidence="2" id="KW-1185">Reference proteome</keyword>
<protein>
    <submittedName>
        <fullName evidence="1">Uncharacterized protein</fullName>
    </submittedName>
</protein>
<sequence>MSNGSILSPTATPRMQGRQKISRLCGLLHVKSYVVCRKLSCWCGAKIWRGRSQFRGPPRHLTVVQNFEGPSQSSPRAASKRAGFVKKETEGVNVVENFDEIDSERATDNWEDVISDASILYEDYVNVDQNVVVCGESTDADIIAQLAVNNQAESGLSEDEEDKEI</sequence>
<comment type="caution">
    <text evidence="1">The sequence shown here is derived from an EMBL/GenBank/DDBJ whole genome shotgun (WGS) entry which is preliminary data.</text>
</comment>
<name>A0A4Y2JPM7_ARAVE</name>
<dbReference type="OrthoDB" id="6471633at2759"/>
<dbReference type="Proteomes" id="UP000499080">
    <property type="component" value="Unassembled WGS sequence"/>
</dbReference>
<evidence type="ECO:0000313" key="1">
    <source>
        <dbReference type="EMBL" id="GBM92333.1"/>
    </source>
</evidence>
<dbReference type="AlphaFoldDB" id="A0A4Y2JPM7"/>
<accession>A0A4Y2JPM7</accession>
<dbReference type="EMBL" id="BGPR01003781">
    <property type="protein sequence ID" value="GBM92333.1"/>
    <property type="molecule type" value="Genomic_DNA"/>
</dbReference>
<organism evidence="1 2">
    <name type="scientific">Araneus ventricosus</name>
    <name type="common">Orbweaver spider</name>
    <name type="synonym">Epeira ventricosa</name>
    <dbReference type="NCBI Taxonomy" id="182803"/>
    <lineage>
        <taxon>Eukaryota</taxon>
        <taxon>Metazoa</taxon>
        <taxon>Ecdysozoa</taxon>
        <taxon>Arthropoda</taxon>
        <taxon>Chelicerata</taxon>
        <taxon>Arachnida</taxon>
        <taxon>Araneae</taxon>
        <taxon>Araneomorphae</taxon>
        <taxon>Entelegynae</taxon>
        <taxon>Araneoidea</taxon>
        <taxon>Araneidae</taxon>
        <taxon>Araneus</taxon>
    </lineage>
</organism>
<reference evidence="1 2" key="1">
    <citation type="journal article" date="2019" name="Sci. Rep.">
        <title>Orb-weaving spider Araneus ventricosus genome elucidates the spidroin gene catalogue.</title>
        <authorList>
            <person name="Kono N."/>
            <person name="Nakamura H."/>
            <person name="Ohtoshi R."/>
            <person name="Moran D.A.P."/>
            <person name="Shinohara A."/>
            <person name="Yoshida Y."/>
            <person name="Fujiwara M."/>
            <person name="Mori M."/>
            <person name="Tomita M."/>
            <person name="Arakawa K."/>
        </authorList>
    </citation>
    <scope>NUCLEOTIDE SEQUENCE [LARGE SCALE GENOMIC DNA]</scope>
</reference>
<proteinExistence type="predicted"/>
<evidence type="ECO:0000313" key="2">
    <source>
        <dbReference type="Proteomes" id="UP000499080"/>
    </source>
</evidence>